<dbReference type="GO" id="GO:0008972">
    <property type="term" value="F:phosphomethylpyrimidine kinase activity"/>
    <property type="evidence" value="ECO:0007669"/>
    <property type="project" value="TreeGrafter"/>
</dbReference>
<dbReference type="PANTHER" id="PTHR20858">
    <property type="entry name" value="PHOSPHOMETHYLPYRIMIDINE KINASE"/>
    <property type="match status" value="1"/>
</dbReference>
<comment type="subcellular location">
    <subcellularLocation>
        <location evidence="1">Golgi apparatus</location>
    </subcellularLocation>
</comment>
<evidence type="ECO:0000256" key="1">
    <source>
        <dbReference type="ARBA" id="ARBA00004555"/>
    </source>
</evidence>
<evidence type="ECO:0000259" key="5">
    <source>
        <dbReference type="Pfam" id="PF08543"/>
    </source>
</evidence>
<dbReference type="Proteomes" id="UP000631114">
    <property type="component" value="Unassembled WGS sequence"/>
</dbReference>
<evidence type="ECO:0000313" key="6">
    <source>
        <dbReference type="EMBL" id="KAF9620103.1"/>
    </source>
</evidence>
<accession>A0A835INZ0</accession>
<evidence type="ECO:0000256" key="3">
    <source>
        <dbReference type="ARBA" id="ARBA00023034"/>
    </source>
</evidence>
<dbReference type="GO" id="GO:0009507">
    <property type="term" value="C:chloroplast"/>
    <property type="evidence" value="ECO:0007669"/>
    <property type="project" value="TreeGrafter"/>
</dbReference>
<dbReference type="GO" id="GO:0071555">
    <property type="term" value="P:cell wall organization"/>
    <property type="evidence" value="ECO:0007669"/>
    <property type="project" value="UniProtKB-KW"/>
</dbReference>
<keyword evidence="3" id="KW-0333">Golgi apparatus</keyword>
<evidence type="ECO:0000256" key="4">
    <source>
        <dbReference type="ARBA" id="ARBA00023316"/>
    </source>
</evidence>
<dbReference type="InterPro" id="IPR037595">
    <property type="entry name" value="RGP_fam"/>
</dbReference>
<evidence type="ECO:0000313" key="7">
    <source>
        <dbReference type="Proteomes" id="UP000631114"/>
    </source>
</evidence>
<dbReference type="PANTHER" id="PTHR20858:SF17">
    <property type="entry name" value="HYDROXYMETHYLPYRIMIDINE_PHOSPHOMETHYLPYRIMIDINE KINASE THI20-RELATED"/>
    <property type="match status" value="1"/>
</dbReference>
<dbReference type="Pfam" id="PF08543">
    <property type="entry name" value="Phos_pyr_kin"/>
    <property type="match status" value="1"/>
</dbReference>
<dbReference type="GO" id="GO:0009228">
    <property type="term" value="P:thiamine biosynthetic process"/>
    <property type="evidence" value="ECO:0007669"/>
    <property type="project" value="TreeGrafter"/>
</dbReference>
<keyword evidence="4" id="KW-0961">Cell wall biogenesis/degradation</keyword>
<feature type="domain" description="Pyridoxamine kinase/Phosphomethylpyrimidine kinase" evidence="5">
    <location>
        <begin position="131"/>
        <end position="176"/>
    </location>
</feature>
<keyword evidence="7" id="KW-1185">Reference proteome</keyword>
<organism evidence="6 7">
    <name type="scientific">Coptis chinensis</name>
    <dbReference type="NCBI Taxonomy" id="261450"/>
    <lineage>
        <taxon>Eukaryota</taxon>
        <taxon>Viridiplantae</taxon>
        <taxon>Streptophyta</taxon>
        <taxon>Embryophyta</taxon>
        <taxon>Tracheophyta</taxon>
        <taxon>Spermatophyta</taxon>
        <taxon>Magnoliopsida</taxon>
        <taxon>Ranunculales</taxon>
        <taxon>Ranunculaceae</taxon>
        <taxon>Coptidoideae</taxon>
        <taxon>Coptis</taxon>
    </lineage>
</organism>
<dbReference type="SUPFAM" id="SSF53613">
    <property type="entry name" value="Ribokinase-like"/>
    <property type="match status" value="1"/>
</dbReference>
<dbReference type="Pfam" id="PF03214">
    <property type="entry name" value="RGP"/>
    <property type="match status" value="1"/>
</dbReference>
<sequence>MLQGDDKGQIVDVVAQHIWNLRTPATSFFFNTLYDPYCAGLNLVDRDAPTQAPGFRNEEFPVIKVRSTAEIAVIEIAKIVKEQLGPSDGVFACAADAIKAMLIRRGTIETKPHPNTKYIFDKDKMMDVLCQQGVHGVPEDFVYEQLKSVLSDMHVDVVKTGMLPSIGVVKLLCHWSSRFKEVTYKNVHIEVNKAADHLGRLGVHNGDGFVAYGPYLG</sequence>
<dbReference type="GO" id="GO:0008902">
    <property type="term" value="F:hydroxymethylpyrimidine kinase activity"/>
    <property type="evidence" value="ECO:0007669"/>
    <property type="project" value="TreeGrafter"/>
</dbReference>
<dbReference type="InterPro" id="IPR013749">
    <property type="entry name" value="PM/HMP-P_kinase-1"/>
</dbReference>
<protein>
    <recommendedName>
        <fullName evidence="5">Pyridoxamine kinase/Phosphomethylpyrimidine kinase domain-containing protein</fullName>
    </recommendedName>
</protein>
<dbReference type="InterPro" id="IPR029056">
    <property type="entry name" value="Ribokinase-like"/>
</dbReference>
<dbReference type="AlphaFoldDB" id="A0A835INZ0"/>
<comment type="similarity">
    <text evidence="2">Belongs to the RGP family.</text>
</comment>
<comment type="caution">
    <text evidence="6">The sequence shown here is derived from an EMBL/GenBank/DDBJ whole genome shotgun (WGS) entry which is preliminary data.</text>
</comment>
<gene>
    <name evidence="6" type="ORF">IFM89_010753</name>
</gene>
<name>A0A835INZ0_9MAGN</name>
<evidence type="ECO:0000256" key="2">
    <source>
        <dbReference type="ARBA" id="ARBA00008986"/>
    </source>
</evidence>
<dbReference type="EMBL" id="JADFTS010000002">
    <property type="protein sequence ID" value="KAF9620103.1"/>
    <property type="molecule type" value="Genomic_DNA"/>
</dbReference>
<proteinExistence type="inferred from homology"/>
<dbReference type="OrthoDB" id="10028886at2759"/>
<dbReference type="GO" id="GO:0005794">
    <property type="term" value="C:Golgi apparatus"/>
    <property type="evidence" value="ECO:0007669"/>
    <property type="project" value="UniProtKB-SubCell"/>
</dbReference>
<reference evidence="6 7" key="1">
    <citation type="submission" date="2020-10" db="EMBL/GenBank/DDBJ databases">
        <title>The Coptis chinensis genome and diversification of protoberbering-type alkaloids.</title>
        <authorList>
            <person name="Wang B."/>
            <person name="Shu S."/>
            <person name="Song C."/>
            <person name="Liu Y."/>
        </authorList>
    </citation>
    <scope>NUCLEOTIDE SEQUENCE [LARGE SCALE GENOMIC DNA]</scope>
    <source>
        <strain evidence="6">HL-2020</strain>
        <tissue evidence="6">Leaf</tissue>
    </source>
</reference>
<dbReference type="Gene3D" id="3.40.1190.20">
    <property type="match status" value="1"/>
</dbReference>